<reference evidence="4 5" key="1">
    <citation type="journal article" date="2019" name="Int. J. Syst. Evol. Microbiol.">
        <title>The Global Catalogue of Microorganisms (GCM) 10K type strain sequencing project: providing services to taxonomists for standard genome sequencing and annotation.</title>
        <authorList>
            <consortium name="The Broad Institute Genomics Platform"/>
            <consortium name="The Broad Institute Genome Sequencing Center for Infectious Disease"/>
            <person name="Wu L."/>
            <person name="Ma J."/>
        </authorList>
    </citation>
    <scope>NUCLEOTIDE SEQUENCE [LARGE SCALE GENOMIC DNA]</scope>
    <source>
        <strain evidence="4 5">CGMCC 1.12553</strain>
    </source>
</reference>
<feature type="domain" description="N-acetyltransferase" evidence="3">
    <location>
        <begin position="1"/>
        <end position="155"/>
    </location>
</feature>
<dbReference type="PANTHER" id="PTHR43877">
    <property type="entry name" value="AMINOALKYLPHOSPHONATE N-ACETYLTRANSFERASE-RELATED-RELATED"/>
    <property type="match status" value="1"/>
</dbReference>
<evidence type="ECO:0000313" key="4">
    <source>
        <dbReference type="EMBL" id="MFC4358683.1"/>
    </source>
</evidence>
<keyword evidence="1 4" id="KW-0808">Transferase</keyword>
<name>A0ABD5PD99_9EURY</name>
<dbReference type="RefSeq" id="WP_267623517.1">
    <property type="nucleotide sequence ID" value="NZ_JAODIW010000008.1"/>
</dbReference>
<dbReference type="InterPro" id="IPR000182">
    <property type="entry name" value="GNAT_dom"/>
</dbReference>
<comment type="caution">
    <text evidence="4">The sequence shown here is derived from an EMBL/GenBank/DDBJ whole genome shotgun (WGS) entry which is preliminary data.</text>
</comment>
<dbReference type="EC" id="2.3.-.-" evidence="4"/>
<evidence type="ECO:0000259" key="3">
    <source>
        <dbReference type="PROSITE" id="PS51186"/>
    </source>
</evidence>
<keyword evidence="2 4" id="KW-0012">Acyltransferase</keyword>
<dbReference type="EMBL" id="JBHSDS010000006">
    <property type="protein sequence ID" value="MFC4358683.1"/>
    <property type="molecule type" value="Genomic_DNA"/>
</dbReference>
<dbReference type="GO" id="GO:0016746">
    <property type="term" value="F:acyltransferase activity"/>
    <property type="evidence" value="ECO:0007669"/>
    <property type="project" value="UniProtKB-KW"/>
</dbReference>
<dbReference type="CDD" id="cd04301">
    <property type="entry name" value="NAT_SF"/>
    <property type="match status" value="1"/>
</dbReference>
<evidence type="ECO:0000256" key="2">
    <source>
        <dbReference type="ARBA" id="ARBA00023315"/>
    </source>
</evidence>
<dbReference type="PANTHER" id="PTHR43877:SF2">
    <property type="entry name" value="AMINOALKYLPHOSPHONATE N-ACETYLTRANSFERASE-RELATED"/>
    <property type="match status" value="1"/>
</dbReference>
<dbReference type="InterPro" id="IPR050832">
    <property type="entry name" value="Bact_Acetyltransf"/>
</dbReference>
<protein>
    <submittedName>
        <fullName evidence="4">GNAT family N-acetyltransferase</fullName>
        <ecNumber evidence="4">2.3.-.-</ecNumber>
    </submittedName>
</protein>
<gene>
    <name evidence="4" type="ORF">ACFO0N_12100</name>
</gene>
<keyword evidence="5" id="KW-1185">Reference proteome</keyword>
<dbReference type="PROSITE" id="PS51186">
    <property type="entry name" value="GNAT"/>
    <property type="match status" value="1"/>
</dbReference>
<sequence>MELVEATEDDAGTLVEYWFSLASGMEQYSRFNELVYDGADEVPGDAFRDHFERDDIRDYLVEVDGETVGFLTLAEGTHPSREFGRYTKLVNLFVAAEHRNRGYGTEAIERAKGLAKERGCDHLKVSCEWGNAAARRLYRETGFEEKQVTFVQELG</sequence>
<accession>A0ABD5PD99</accession>
<organism evidence="4 5">
    <name type="scientific">Halobium salinum</name>
    <dbReference type="NCBI Taxonomy" id="1364940"/>
    <lineage>
        <taxon>Archaea</taxon>
        <taxon>Methanobacteriati</taxon>
        <taxon>Methanobacteriota</taxon>
        <taxon>Stenosarchaea group</taxon>
        <taxon>Halobacteria</taxon>
        <taxon>Halobacteriales</taxon>
        <taxon>Haloferacaceae</taxon>
        <taxon>Halobium</taxon>
    </lineage>
</organism>
<evidence type="ECO:0000313" key="5">
    <source>
        <dbReference type="Proteomes" id="UP001595921"/>
    </source>
</evidence>
<evidence type="ECO:0000256" key="1">
    <source>
        <dbReference type="ARBA" id="ARBA00022679"/>
    </source>
</evidence>
<proteinExistence type="predicted"/>
<dbReference type="InterPro" id="IPR016181">
    <property type="entry name" value="Acyl_CoA_acyltransferase"/>
</dbReference>
<dbReference type="Pfam" id="PF00583">
    <property type="entry name" value="Acetyltransf_1"/>
    <property type="match status" value="1"/>
</dbReference>
<dbReference type="Proteomes" id="UP001595921">
    <property type="component" value="Unassembled WGS sequence"/>
</dbReference>
<dbReference type="AlphaFoldDB" id="A0ABD5PD99"/>
<dbReference type="SUPFAM" id="SSF55729">
    <property type="entry name" value="Acyl-CoA N-acyltransferases (Nat)"/>
    <property type="match status" value="1"/>
</dbReference>
<dbReference type="Gene3D" id="3.40.630.30">
    <property type="match status" value="1"/>
</dbReference>